<feature type="transmembrane region" description="Helical" evidence="14">
    <location>
        <begin position="585"/>
        <end position="607"/>
    </location>
</feature>
<feature type="transmembrane region" description="Helical" evidence="14">
    <location>
        <begin position="242"/>
        <end position="263"/>
    </location>
</feature>
<feature type="transmembrane region" description="Helical" evidence="14">
    <location>
        <begin position="352"/>
        <end position="369"/>
    </location>
</feature>
<dbReference type="GO" id="GO:0005886">
    <property type="term" value="C:plasma membrane"/>
    <property type="evidence" value="ECO:0007669"/>
    <property type="project" value="UniProtKB-SubCell"/>
</dbReference>
<evidence type="ECO:0000256" key="2">
    <source>
        <dbReference type="ARBA" id="ARBA00006434"/>
    </source>
</evidence>
<evidence type="ECO:0000256" key="4">
    <source>
        <dbReference type="ARBA" id="ARBA00022475"/>
    </source>
</evidence>
<evidence type="ECO:0000313" key="15">
    <source>
        <dbReference type="Ensembl" id="ENSMGAP00000030020.1"/>
    </source>
</evidence>
<dbReference type="Proteomes" id="UP000001645">
    <property type="component" value="Unplaced"/>
</dbReference>
<dbReference type="InterPro" id="IPR001734">
    <property type="entry name" value="Na/solute_symporter"/>
</dbReference>
<keyword evidence="4" id="KW-1003">Cell membrane</keyword>
<dbReference type="InterPro" id="IPR018212">
    <property type="entry name" value="Na/solute_symporter_CS"/>
</dbReference>
<evidence type="ECO:0000256" key="7">
    <source>
        <dbReference type="ARBA" id="ARBA00023053"/>
    </source>
</evidence>
<evidence type="ECO:0000256" key="6">
    <source>
        <dbReference type="ARBA" id="ARBA00022989"/>
    </source>
</evidence>
<accession>A0A803YE23</accession>
<comment type="similarity">
    <text evidence="2">Belongs to the sodium:solute symporter (SSF) (TC 2.A.21) family.</text>
</comment>
<evidence type="ECO:0000256" key="5">
    <source>
        <dbReference type="ARBA" id="ARBA00022692"/>
    </source>
</evidence>
<reference evidence="15" key="3">
    <citation type="submission" date="2025-09" db="UniProtKB">
        <authorList>
            <consortium name="Ensembl"/>
        </authorList>
    </citation>
    <scope>IDENTIFICATION</scope>
</reference>
<evidence type="ECO:0000256" key="14">
    <source>
        <dbReference type="SAM" id="Phobius"/>
    </source>
</evidence>
<keyword evidence="5 14" id="KW-0812">Transmembrane</keyword>
<evidence type="ECO:0000256" key="13">
    <source>
        <dbReference type="SAM" id="MobiDB-lite"/>
    </source>
</evidence>
<keyword evidence="11" id="KW-0739">Sodium transport</keyword>
<evidence type="ECO:0000256" key="8">
    <source>
        <dbReference type="ARBA" id="ARBA00023065"/>
    </source>
</evidence>
<dbReference type="InterPro" id="IPR038377">
    <property type="entry name" value="Na/Glc_symporter_sf"/>
</dbReference>
<evidence type="ECO:0000256" key="3">
    <source>
        <dbReference type="ARBA" id="ARBA00022448"/>
    </source>
</evidence>
<keyword evidence="16" id="KW-1185">Reference proteome</keyword>
<evidence type="ECO:0000313" key="16">
    <source>
        <dbReference type="Proteomes" id="UP000001645"/>
    </source>
</evidence>
<protein>
    <submittedName>
        <fullName evidence="15">Solute carrier family 5 member 5</fullName>
    </submittedName>
</protein>
<feature type="region of interest" description="Disordered" evidence="13">
    <location>
        <begin position="105"/>
        <end position="143"/>
    </location>
</feature>
<dbReference type="NCBIfam" id="TIGR00813">
    <property type="entry name" value="sss"/>
    <property type="match status" value="1"/>
</dbReference>
<dbReference type="InterPro" id="IPR051163">
    <property type="entry name" value="Sodium:Solute_Symporter_SSF"/>
</dbReference>
<feature type="transmembrane region" description="Helical" evidence="14">
    <location>
        <begin position="423"/>
        <end position="448"/>
    </location>
</feature>
<feature type="transmembrane region" description="Helical" evidence="14">
    <location>
        <begin position="319"/>
        <end position="340"/>
    </location>
</feature>
<comment type="subcellular location">
    <subcellularLocation>
        <location evidence="1">Cell membrane</location>
        <topology evidence="1">Multi-pass membrane protein</topology>
    </subcellularLocation>
</comment>
<feature type="transmembrane region" description="Helical" evidence="14">
    <location>
        <begin position="665"/>
        <end position="688"/>
    </location>
</feature>
<evidence type="ECO:0000256" key="1">
    <source>
        <dbReference type="ARBA" id="ARBA00004651"/>
    </source>
</evidence>
<reference evidence="15" key="1">
    <citation type="journal article" date="2010" name="PLoS Biol.">
        <title>Multi-platform next-generation sequencing of the domestic turkey (Meleagris gallopavo): genome assembly and analysis.</title>
        <authorList>
            <person name="Dalloul R.A."/>
            <person name="Long J.A."/>
            <person name="Zimin A.V."/>
            <person name="Aslam L."/>
            <person name="Beal K."/>
            <person name="Blomberg L.A."/>
            <person name="Bouffard P."/>
            <person name="Burt D.W."/>
            <person name="Crasta O."/>
            <person name="Crooijmans R.P."/>
            <person name="Cooper K."/>
            <person name="Coulombe R.A."/>
            <person name="De S."/>
            <person name="Delany M.E."/>
            <person name="Dodgson J.B."/>
            <person name="Dong J.J."/>
            <person name="Evans C."/>
            <person name="Frederickson K.M."/>
            <person name="Flicek P."/>
            <person name="Florea L."/>
            <person name="Folkerts O."/>
            <person name="Groenen M.A."/>
            <person name="Harkins T.T."/>
            <person name="Herrero J."/>
            <person name="Hoffmann S."/>
            <person name="Megens H.J."/>
            <person name="Jiang A."/>
            <person name="de Jong P."/>
            <person name="Kaiser P."/>
            <person name="Kim H."/>
            <person name="Kim K.W."/>
            <person name="Kim S."/>
            <person name="Langenberger D."/>
            <person name="Lee M.K."/>
            <person name="Lee T."/>
            <person name="Mane S."/>
            <person name="Marcais G."/>
            <person name="Marz M."/>
            <person name="McElroy A.P."/>
            <person name="Modise T."/>
            <person name="Nefedov M."/>
            <person name="Notredame C."/>
            <person name="Paton I.R."/>
            <person name="Payne W.S."/>
            <person name="Pertea G."/>
            <person name="Prickett D."/>
            <person name="Puiu D."/>
            <person name="Qioa D."/>
            <person name="Raineri E."/>
            <person name="Ruffier M."/>
            <person name="Salzberg S.L."/>
            <person name="Schatz M.C."/>
            <person name="Scheuring C."/>
            <person name="Schmidt C.J."/>
            <person name="Schroeder S."/>
            <person name="Searle S.M."/>
            <person name="Smith E.J."/>
            <person name="Smith J."/>
            <person name="Sonstegard T.S."/>
            <person name="Stadler P.F."/>
            <person name="Tafer H."/>
            <person name="Tu Z.J."/>
            <person name="Van Tassell C.P."/>
            <person name="Vilella A.J."/>
            <person name="Williams K.P."/>
            <person name="Yorke J.A."/>
            <person name="Zhang L."/>
            <person name="Zhang H.B."/>
            <person name="Zhang X."/>
            <person name="Zhang Y."/>
            <person name="Reed K.M."/>
        </authorList>
    </citation>
    <scope>NUCLEOTIDE SEQUENCE [LARGE SCALE GENOMIC DNA]</scope>
</reference>
<evidence type="ECO:0000256" key="12">
    <source>
        <dbReference type="ARBA" id="ARBA00036099"/>
    </source>
</evidence>
<dbReference type="Ensembl" id="ENSMGAT00000028950.1">
    <property type="protein sequence ID" value="ENSMGAP00000030020.1"/>
    <property type="gene ID" value="ENSMGAG00000003475.3"/>
</dbReference>
<keyword evidence="7" id="KW-0915">Sodium</keyword>
<keyword evidence="9 14" id="KW-0472">Membrane</keyword>
<dbReference type="GO" id="GO:0008507">
    <property type="term" value="F:sodium:iodide symporter activity"/>
    <property type="evidence" value="ECO:0007669"/>
    <property type="project" value="TreeGrafter"/>
</dbReference>
<dbReference type="PANTHER" id="PTHR42985:SF11">
    <property type="entry name" value="SODIUM_IODIDE COTRANSPORTER"/>
    <property type="match status" value="1"/>
</dbReference>
<dbReference type="GeneTree" id="ENSGT00940000159489"/>
<feature type="transmembrane region" description="Helical" evidence="14">
    <location>
        <begin position="560"/>
        <end position="578"/>
    </location>
</feature>
<keyword evidence="3" id="KW-0813">Transport</keyword>
<dbReference type="PANTHER" id="PTHR42985">
    <property type="entry name" value="SODIUM-COUPLED MONOCARBOXYLATE TRANSPORTER"/>
    <property type="match status" value="1"/>
</dbReference>
<sequence length="826" mass="87278">MHHHCGRTLGTRYRATCRRAWMRPVGTAHPSAEGTVPKLQLFLGCSPTFQAWGPTCPGWNKAPLIPGNEEAGLALLSLHPEGKSHGPILALRPWTLHGWAAGKGLSPRPHAALRPSPRHTLPPPSPSGTLRRPRSRPDPCQPLGEQLAKECRCPWTHRDPRALSHPQVLVPVCRGGRPHTTTMLAPPGSLEVRAPEPLTFSLWDYGVFGLMLLISTGIGLFHGLSKGGQKTSEDFFMGGRRMAAVPVGLSLSASFMSAIQVLGVPAEAYRYGSKFLWMCLGQLLNTLLTAYLFLPVFYRLGLTSTYEYLERRFGRSVRLCGTLQYVMATTLYTGIVIYAPALILNQVTGLDIWASLLSTGAICTFYTTIGGMKAVIWTDVFQVFVMLSGFLAVIIRGLLLVGGPTRALAIATNGSRVNFGEALLVNQVGLFCIVSSAVACGLVMFVLYKDCDPLLAGHISAPDQYMPYLVLDIFQTSPGVPGLFLACAYSGTLSTASTSINAMAAVTVEDLVKPRLPTLSPRRLMLISKGLSLFYGIACITVAALASLLGGGVLQGSFTVMGVIGGPLLGAFVLGMFVPACNTAGVFGGLGVGLTLSLWVAVGGSLYPAPANVAGVLPASGAHCPLYNRTASTNHTLLLGPLPPQRPGTEPARPPMVGDFYAISYLYYGALGTLSTVLAGVLLSYLAGEPVGTGGTFRVGGKGGAAPRCSLSPLCCPPAGPTKRAQLPPGVLWWDITKQTSSVSPAGGTAPSGGCPTKVTALRPPHHTQNTPPTFCSHVPSPQVWRDHQGGPCPEAPPVLLGLGVQARGPPQHRGVTEQLLQESHV</sequence>
<dbReference type="Gene3D" id="1.20.1730.10">
    <property type="entry name" value="Sodium/glucose cotransporter"/>
    <property type="match status" value="1"/>
</dbReference>
<feature type="transmembrane region" description="Helical" evidence="14">
    <location>
        <begin position="532"/>
        <end position="554"/>
    </location>
</feature>
<organism evidence="15 16">
    <name type="scientific">Meleagris gallopavo</name>
    <name type="common">Wild turkey</name>
    <dbReference type="NCBI Taxonomy" id="9103"/>
    <lineage>
        <taxon>Eukaryota</taxon>
        <taxon>Metazoa</taxon>
        <taxon>Chordata</taxon>
        <taxon>Craniata</taxon>
        <taxon>Vertebrata</taxon>
        <taxon>Euteleostomi</taxon>
        <taxon>Archelosauria</taxon>
        <taxon>Archosauria</taxon>
        <taxon>Dinosauria</taxon>
        <taxon>Saurischia</taxon>
        <taxon>Theropoda</taxon>
        <taxon>Coelurosauria</taxon>
        <taxon>Aves</taxon>
        <taxon>Neognathae</taxon>
        <taxon>Galloanserae</taxon>
        <taxon>Galliformes</taxon>
        <taxon>Phasianidae</taxon>
        <taxon>Meleagridinae</taxon>
        <taxon>Meleagris</taxon>
    </lineage>
</organism>
<keyword evidence="6 14" id="KW-1133">Transmembrane helix</keyword>
<evidence type="ECO:0000256" key="11">
    <source>
        <dbReference type="ARBA" id="ARBA00023201"/>
    </source>
</evidence>
<name>A0A803YE23_MELGA</name>
<evidence type="ECO:0000256" key="9">
    <source>
        <dbReference type="ARBA" id="ARBA00023136"/>
    </source>
</evidence>
<evidence type="ECO:0000256" key="10">
    <source>
        <dbReference type="ARBA" id="ARBA00023180"/>
    </source>
</evidence>
<gene>
    <name evidence="15" type="primary">SLC5A5</name>
</gene>
<proteinExistence type="inferred from homology"/>
<dbReference type="GO" id="GO:1904200">
    <property type="term" value="P:iodide transmembrane transport"/>
    <property type="evidence" value="ECO:0007669"/>
    <property type="project" value="TreeGrafter"/>
</dbReference>
<dbReference type="AlphaFoldDB" id="A0A803YE23"/>
<dbReference type="PROSITE" id="PS00456">
    <property type="entry name" value="NA_SOLUT_SYMP_1"/>
    <property type="match status" value="1"/>
</dbReference>
<dbReference type="GO" id="GO:0070062">
    <property type="term" value="C:extracellular exosome"/>
    <property type="evidence" value="ECO:0007669"/>
    <property type="project" value="TreeGrafter"/>
</dbReference>
<feature type="transmembrane region" description="Helical" evidence="14">
    <location>
        <begin position="202"/>
        <end position="221"/>
    </location>
</feature>
<dbReference type="PROSITE" id="PS50283">
    <property type="entry name" value="NA_SOLUT_SYMP_3"/>
    <property type="match status" value="1"/>
</dbReference>
<reference evidence="15" key="2">
    <citation type="submission" date="2025-08" db="UniProtKB">
        <authorList>
            <consortium name="Ensembl"/>
        </authorList>
    </citation>
    <scope>IDENTIFICATION</scope>
</reference>
<feature type="transmembrane region" description="Helical" evidence="14">
    <location>
        <begin position="381"/>
        <end position="403"/>
    </location>
</feature>
<dbReference type="Pfam" id="PF00474">
    <property type="entry name" value="SSF"/>
    <property type="match status" value="2"/>
</dbReference>
<keyword evidence="8" id="KW-0406">Ion transport</keyword>
<keyword evidence="10" id="KW-0325">Glycoprotein</keyword>
<comment type="catalytic activity">
    <reaction evidence="12">
        <text>iodide(out) + 2 Na(+)(out) = iodide(in) + 2 Na(+)(in)</text>
        <dbReference type="Rhea" id="RHEA:71207"/>
        <dbReference type="ChEBI" id="CHEBI:16382"/>
        <dbReference type="ChEBI" id="CHEBI:29101"/>
    </reaction>
</comment>
<feature type="transmembrane region" description="Helical" evidence="14">
    <location>
        <begin position="275"/>
        <end position="298"/>
    </location>
</feature>